<dbReference type="RefSeq" id="WP_344158576.1">
    <property type="nucleotide sequence ID" value="NZ_BAAANF010000018.1"/>
</dbReference>
<evidence type="ECO:0000313" key="1">
    <source>
        <dbReference type="EMBL" id="GAA1702490.1"/>
    </source>
</evidence>
<protein>
    <recommendedName>
        <fullName evidence="3">FxLD family lantipeptide</fullName>
    </recommendedName>
</protein>
<sequence length="48" mass="5132">MPNVTSDEFDLDIRLTPQDVHGAAVFVTSFTSRPSTGAPCCTDNCCPN</sequence>
<evidence type="ECO:0000313" key="2">
    <source>
        <dbReference type="Proteomes" id="UP001500280"/>
    </source>
</evidence>
<comment type="caution">
    <text evidence="1">The sequence shown here is derived from an EMBL/GenBank/DDBJ whole genome shotgun (WGS) entry which is preliminary data.</text>
</comment>
<keyword evidence="2" id="KW-1185">Reference proteome</keyword>
<dbReference type="Proteomes" id="UP001500280">
    <property type="component" value="Unassembled WGS sequence"/>
</dbReference>
<organism evidence="1 2">
    <name type="scientific">Kribbella yunnanensis</name>
    <dbReference type="NCBI Taxonomy" id="190194"/>
    <lineage>
        <taxon>Bacteria</taxon>
        <taxon>Bacillati</taxon>
        <taxon>Actinomycetota</taxon>
        <taxon>Actinomycetes</taxon>
        <taxon>Propionibacteriales</taxon>
        <taxon>Kribbellaceae</taxon>
        <taxon>Kribbella</taxon>
    </lineage>
</organism>
<accession>A0ABN2ICL1</accession>
<evidence type="ECO:0008006" key="3">
    <source>
        <dbReference type="Google" id="ProtNLM"/>
    </source>
</evidence>
<reference evidence="1 2" key="1">
    <citation type="journal article" date="2019" name="Int. J. Syst. Evol. Microbiol.">
        <title>The Global Catalogue of Microorganisms (GCM) 10K type strain sequencing project: providing services to taxonomists for standard genome sequencing and annotation.</title>
        <authorList>
            <consortium name="The Broad Institute Genomics Platform"/>
            <consortium name="The Broad Institute Genome Sequencing Center for Infectious Disease"/>
            <person name="Wu L."/>
            <person name="Ma J."/>
        </authorList>
    </citation>
    <scope>NUCLEOTIDE SEQUENCE [LARGE SCALE GENOMIC DNA]</scope>
    <source>
        <strain evidence="1 2">JCM 14307</strain>
    </source>
</reference>
<name>A0ABN2ICL1_9ACTN</name>
<gene>
    <name evidence="1" type="ORF">GCM10009745_57230</name>
</gene>
<proteinExistence type="predicted"/>
<dbReference type="EMBL" id="BAAANF010000018">
    <property type="protein sequence ID" value="GAA1702490.1"/>
    <property type="molecule type" value="Genomic_DNA"/>
</dbReference>